<organism evidence="1 2">
    <name type="scientific">Erwinia phage AH04</name>
    <dbReference type="NCBI Taxonomy" id="2869569"/>
    <lineage>
        <taxon>Viruses</taxon>
        <taxon>Duplodnaviria</taxon>
        <taxon>Heunggongvirae</taxon>
        <taxon>Uroviricota</taxon>
        <taxon>Caudoviricetes</taxon>
        <taxon>Chimalliviridae</taxon>
        <taxon>Meadowvirus</taxon>
        <taxon>Meadowvirus AH04</taxon>
    </lineage>
</organism>
<evidence type="ECO:0000313" key="2">
    <source>
        <dbReference type="Proteomes" id="UP000827517"/>
    </source>
</evidence>
<sequence length="1698" mass="187958">MYVDPSIPLPNPDEREDYLGSVLNAMIGIHNARINNRGEITEIQDKADTAVTNITEMLDKYITDMDSALLAHTSQKGAIHGETKKTVGLDLVDNWRMGTLAEHVAGTLQDVYANPAGLRALVEARLTIDPSKYVRGRLIPVASGGALGAIPQWPFDWREGEVIQSFKDPLYYLSETPWQFRSDSGTFILPSMNGSDVLTQVTADPGRAKRATTQLGGTNVRIYNKNLDVRRSRPSHLRGESNFEPNNVLVKGSSHMFDKHSVGYVESNMVGVRGYNRYRLPFDVLSNSGAWTNNWNGIIEAREKYVYNIITTGVYDDLEGTGKDLYLLIELGVYSFTENGIDAKNGPGNRAETTAVIKDIYSTLNFTVSGDNKVKILKRAGKPDAICIKLRDILNYTDAQLPDLVDGFNGDRVSKVAFAWRNRLKGDFALRVGLGFWTKDRSYYNNYYMDLSFVVAENDTAKSANINVTTLRDLTANIQTLNNNLEIDKVGRFVRYGGTVKNNIFHPVVFDGIFDAQGGHVKTYTFYNRQYVGYYQHNVTSVENWLANGDVIEPVLVKYQYAQMSNLNQDGMYGDHLRHIPLNVIGNRIDYLTLSRDWTHNYRWAVAKVELDDAPELLTPTGHHHGPWREGTTWIEDTTVNVPSFVIGNDPTAANFENSCLVFNNQNGFKGYGRYAYDVTNSQTPLQFLDPTLLDQTITAYVAQNGGGWVQNHRQFFYFKGIVFWVSQTVSAKEIKSDGTDAYYGYIKNAYIDVQGDVRTVKINGAVADSAAAFPMKVNKAASLNVSNLNIVGWDEFKATDVYLMVVNKSGTKNSYQAMLNLAPFNNFYFEFDLSIDSSTGTVTFNPKTDAVNPVFPYSVANGYGVDYDLLTMYGTKTPQQFHINYQTPVMLKKSMWSFRKTPGEYAIYTQAVGTVIVHGGLMNSIEGAPLYPVGSVITAGGSNVYVKAPISANTNDFQGNDELFIKLYESTAAGGSTMSDGAVLYGKNYNPAGYETEPNSGVVPCGFLKDQIFSHYDPVGWRNDLLPVVDGKRMNFYGYGSSFPAFMGVYGSGLPVNRFFLTAKPTIVSWDTAQSRSVPIGPGTNVVITINGATQTYTGSGTFTIPTSFTGIVDVSISGMTALKWGTGLTTLKQIGTSVVTMDFSGSAGFTISSALPSRFTSLASMFANSTATTYPGLDTWDVSSVTDMTGIFKGGVNFNQNLSAWKTTSVASLQDAFNGCVKYNQPMGTWKTTTCRSMKNMFYGCSVFNQDLSPWDTIRVTDFSQMFMNATAFNGNISKWNTISGNNFTSMFENATAFNIDISTWVMTGAQYLKRMFANAVAFNANLAAWDVSGVTDMSGTFSGAVKFARNLSAWSVGNVTTMFEMFYKTTLFGADGTAPLSNWDTSKVTDMTRMFSLSGYNAPLDGWSFGPQAILTSMFESSINFNQDVSSWEGSNIMLADRMFANTTAFQIDLNNVAFDKCTSFENMFLNSTFNGSVSNWTFSDIVGISMNSMFENATFFTGKGIDTWNVSTVSNFGDMFYSATNFNANIGGWNVSFGTNFRNMFRATKLFNRDISSWDMSMAIDLSDMFREAKAFNQPIGSWDVGSVQQFHGMFCYNTIFNQDLSTWDTGSGLDFNRMFAGGVENGVNLGNSVFNQDIGNWNVGKSTILNGMFINSPVFNQDLSRWVVTQKPTHDGFSDNATVWTKPKPNFLN</sequence>
<dbReference type="KEGG" id="vg:77944026"/>
<dbReference type="EMBL" id="MZ501267">
    <property type="protein sequence ID" value="QZA70621.1"/>
    <property type="molecule type" value="Genomic_DNA"/>
</dbReference>
<protein>
    <recommendedName>
        <fullName evidence="3">BspA family leucine-rich repeat surface protein</fullName>
    </recommendedName>
</protein>
<accession>A0AAE8BQC5</accession>
<reference evidence="1" key="1">
    <citation type="submission" date="2021-07" db="EMBL/GenBank/DDBJ databases">
        <authorList>
            <person name="Roth S.J."/>
            <person name="Krukonis G.P."/>
            <person name="Delesalle V.A."/>
        </authorList>
    </citation>
    <scope>NUCLEOTIDE SEQUENCE</scope>
</reference>
<proteinExistence type="predicted"/>
<name>A0AAE8BQC5_9CAUD</name>
<dbReference type="NCBIfam" id="TIGR02167">
    <property type="entry name" value="Liste_lipo_26"/>
    <property type="match status" value="2"/>
</dbReference>
<dbReference type="GeneID" id="77944026"/>
<dbReference type="RefSeq" id="YP_010667898.1">
    <property type="nucleotide sequence ID" value="NC_070952.1"/>
</dbReference>
<gene>
    <name evidence="1" type="primary">144</name>
    <name evidence="1" type="ORF">AH04_144</name>
</gene>
<evidence type="ECO:0000313" key="1">
    <source>
        <dbReference type="EMBL" id="QZA70621.1"/>
    </source>
</evidence>
<dbReference type="Pfam" id="PF03382">
    <property type="entry name" value="DUF285"/>
    <property type="match status" value="3"/>
</dbReference>
<dbReference type="Proteomes" id="UP000827517">
    <property type="component" value="Segment"/>
</dbReference>
<dbReference type="InterPro" id="IPR005046">
    <property type="entry name" value="DUF285"/>
</dbReference>
<keyword evidence="2" id="KW-1185">Reference proteome</keyword>
<dbReference type="InterPro" id="IPR011889">
    <property type="entry name" value="Liste_lipo_26"/>
</dbReference>
<evidence type="ECO:0008006" key="3">
    <source>
        <dbReference type="Google" id="ProtNLM"/>
    </source>
</evidence>